<evidence type="ECO:0000313" key="4">
    <source>
        <dbReference type="Proteomes" id="UP000279029"/>
    </source>
</evidence>
<dbReference type="KEGG" id="cbar:PATL70BA_2299"/>
<dbReference type="AlphaFoldDB" id="A0A3P7PYH1"/>
<feature type="domain" description="HDOD" evidence="2">
    <location>
        <begin position="199"/>
        <end position="386"/>
    </location>
</feature>
<dbReference type="PIRSF" id="PIRSF003180">
    <property type="entry name" value="DiGMPpdiest_YuxH"/>
    <property type="match status" value="1"/>
</dbReference>
<name>A0A3P7PYH1_9FIRM</name>
<evidence type="ECO:0000259" key="2">
    <source>
        <dbReference type="PROSITE" id="PS51833"/>
    </source>
</evidence>
<evidence type="ECO:0000313" key="3">
    <source>
        <dbReference type="EMBL" id="VDN48191.1"/>
    </source>
</evidence>
<dbReference type="Pfam" id="PF08668">
    <property type="entry name" value="HDOD"/>
    <property type="match status" value="1"/>
</dbReference>
<dbReference type="RefSeq" id="WP_125137365.1">
    <property type="nucleotide sequence ID" value="NZ_LR130778.1"/>
</dbReference>
<sequence length="415" mass="47873">MDIFVARQPIFNKNLAVIAYELLYRDSDKNYFNTSIASNIATAILLMNSYFHFGIDHLVGQSTAFINFDARLIHSDIPQLLSTKNVVIEILEDVKPEPHTLEKLERLRRDGYTIAIDDFVLDYPYHEIINLSQIIKVDFLNNSRDDIQKICYKYRKQGKLLLAEKVETHEDFEWAKKLGFDYFQGYFFARPHMIKSKDLTGSSSQFLRLFEALQESEPDFKKITRIIEIDVFLTYKLLRIVNSSFSLGTQIASVHQALSILGINAFSKWLSLASLQTLSKSHATELVKTAMVRSKFLEHMAFHATSLEGHEDELALMGILSVIDVLLQEPMKEVVKNLPLTPDVKKTFLGEENLYLYPYQLCLAYEQGDFSNLEAYADMIEYDLHQLSLDYIDAVKWAEGLFSYMNDLDSEFVTK</sequence>
<evidence type="ECO:0000259" key="1">
    <source>
        <dbReference type="PROSITE" id="PS50883"/>
    </source>
</evidence>
<accession>A0A3P7PYH1</accession>
<dbReference type="InterPro" id="IPR052340">
    <property type="entry name" value="RNase_Y/CdgJ"/>
</dbReference>
<dbReference type="PROSITE" id="PS50883">
    <property type="entry name" value="EAL"/>
    <property type="match status" value="1"/>
</dbReference>
<protein>
    <recommendedName>
        <fullName evidence="5">Diguanylate phosphodiesterase</fullName>
    </recommendedName>
</protein>
<reference evidence="3 4" key="1">
    <citation type="submission" date="2018-09" db="EMBL/GenBank/DDBJ databases">
        <authorList>
            <person name="Postec A."/>
        </authorList>
    </citation>
    <scope>NUCLEOTIDE SEQUENCE [LARGE SCALE GENOMIC DNA]</scope>
    <source>
        <strain evidence="3">70B-A</strain>
    </source>
</reference>
<evidence type="ECO:0008006" key="5">
    <source>
        <dbReference type="Google" id="ProtNLM"/>
    </source>
</evidence>
<dbReference type="Gene3D" id="3.20.20.450">
    <property type="entry name" value="EAL domain"/>
    <property type="match status" value="1"/>
</dbReference>
<feature type="domain" description="EAL" evidence="1">
    <location>
        <begin position="1"/>
        <end position="205"/>
    </location>
</feature>
<dbReference type="PANTHER" id="PTHR33525">
    <property type="match status" value="1"/>
</dbReference>
<dbReference type="SUPFAM" id="SSF141868">
    <property type="entry name" value="EAL domain-like"/>
    <property type="match status" value="1"/>
</dbReference>
<dbReference type="PROSITE" id="PS51833">
    <property type="entry name" value="HDOD"/>
    <property type="match status" value="1"/>
</dbReference>
<dbReference type="InterPro" id="IPR035919">
    <property type="entry name" value="EAL_sf"/>
</dbReference>
<dbReference type="Proteomes" id="UP000279029">
    <property type="component" value="Chromosome"/>
</dbReference>
<dbReference type="SMART" id="SM00052">
    <property type="entry name" value="EAL"/>
    <property type="match status" value="1"/>
</dbReference>
<gene>
    <name evidence="3" type="ORF">PATL70BA_2299</name>
</gene>
<keyword evidence="4" id="KW-1185">Reference proteome</keyword>
<dbReference type="InterPro" id="IPR013976">
    <property type="entry name" value="HDOD"/>
</dbReference>
<dbReference type="OrthoDB" id="9804751at2"/>
<dbReference type="InterPro" id="IPR014408">
    <property type="entry name" value="dGMP_Pdiesterase_EAL/HD-GYP"/>
</dbReference>
<dbReference type="InterPro" id="IPR001633">
    <property type="entry name" value="EAL_dom"/>
</dbReference>
<dbReference type="PANTHER" id="PTHR33525:SF4">
    <property type="entry name" value="CYCLIC DI-GMP PHOSPHODIESTERASE CDGJ"/>
    <property type="match status" value="1"/>
</dbReference>
<dbReference type="Pfam" id="PF00563">
    <property type="entry name" value="EAL"/>
    <property type="match status" value="1"/>
</dbReference>
<organism evidence="3 4">
    <name type="scientific">Petrocella atlantisensis</name>
    <dbReference type="NCBI Taxonomy" id="2173034"/>
    <lineage>
        <taxon>Bacteria</taxon>
        <taxon>Bacillati</taxon>
        <taxon>Bacillota</taxon>
        <taxon>Clostridia</taxon>
        <taxon>Lachnospirales</taxon>
        <taxon>Vallitaleaceae</taxon>
        <taxon>Petrocella</taxon>
    </lineage>
</organism>
<dbReference type="EMBL" id="LR130778">
    <property type="protein sequence ID" value="VDN48191.1"/>
    <property type="molecule type" value="Genomic_DNA"/>
</dbReference>
<dbReference type="SUPFAM" id="SSF109604">
    <property type="entry name" value="HD-domain/PDEase-like"/>
    <property type="match status" value="1"/>
</dbReference>
<dbReference type="Gene3D" id="1.10.3210.10">
    <property type="entry name" value="Hypothetical protein af1432"/>
    <property type="match status" value="1"/>
</dbReference>
<proteinExistence type="predicted"/>